<protein>
    <recommendedName>
        <fullName evidence="5">Peroxin 20</fullName>
    </recommendedName>
</protein>
<dbReference type="GO" id="GO:0005829">
    <property type="term" value="C:cytosol"/>
    <property type="evidence" value="ECO:0007669"/>
    <property type="project" value="TreeGrafter"/>
</dbReference>
<keyword evidence="4" id="KW-1185">Reference proteome</keyword>
<dbReference type="HOGENOM" id="CLU_039527_0_0_1"/>
<evidence type="ECO:0000256" key="2">
    <source>
        <dbReference type="ARBA" id="ARBA00022803"/>
    </source>
</evidence>
<dbReference type="Proteomes" id="UP000002058">
    <property type="component" value="Unassembled WGS sequence"/>
</dbReference>
<dbReference type="InterPro" id="IPR024111">
    <property type="entry name" value="PEX5/PEX5L"/>
</dbReference>
<dbReference type="eggNOG" id="ENOG502S3XI">
    <property type="taxonomic scope" value="Eukaryota"/>
</dbReference>
<reference evidence="4" key="1">
    <citation type="journal article" date="2009" name="Genome Res.">
        <title>Comparative genomic analyses of the human fungal pathogens Coccidioides and their relatives.</title>
        <authorList>
            <person name="Sharpton T.J."/>
            <person name="Stajich J.E."/>
            <person name="Rounsley S.D."/>
            <person name="Gardner M.J."/>
            <person name="Wortman J.R."/>
            <person name="Jordar V.S."/>
            <person name="Maiti R."/>
            <person name="Kodira C.D."/>
            <person name="Neafsey D.E."/>
            <person name="Zeng Q."/>
            <person name="Hung C.-Y."/>
            <person name="McMahan C."/>
            <person name="Muszewska A."/>
            <person name="Grynberg M."/>
            <person name="Mandel M.A."/>
            <person name="Kellner E.M."/>
            <person name="Barker B.M."/>
            <person name="Galgiani J.N."/>
            <person name="Orbach M.J."/>
            <person name="Kirkland T.N."/>
            <person name="Cole G.T."/>
            <person name="Henn M.R."/>
            <person name="Birren B.W."/>
            <person name="Taylor J.W."/>
        </authorList>
    </citation>
    <scope>NUCLEOTIDE SEQUENCE [LARGE SCALE GENOMIC DNA]</scope>
    <source>
        <strain evidence="4">UAMH 1704</strain>
    </source>
</reference>
<dbReference type="STRING" id="336963.C4JT53"/>
<evidence type="ECO:0000256" key="1">
    <source>
        <dbReference type="ARBA" id="ARBA00022737"/>
    </source>
</evidence>
<sequence>MADALCGPSNPLQNFQKHAATDRTLQQDRILSRHSPAQGFRSHSPNEGVLDSEFQSFEAGFSGPALSDAHNPPVFQQAGSHLSPGNYTGASSGWAPDFQNLHISPPSASTVQHRLQAQAPTHGPVSSGWHNEFMNHSQSIQPSSMPQKQMMHSPLMNRQFQPMSNFSSQMDSSQMLQPQNSQATEVFDESAFEAAFAEARAEVESQESKLQQVDDEPMDNVAPPLETIRIGSDTILATQEGVDEAEELAKTAGQLLESVSHDQSQKFKESNFLALMRQLRDREVTVEGDEFRQAVQPLHPGGPYYPEQRKLSHKFDVEDKQTTLFHHDDPILIIQGQVLRTSATPPKLTACPTSHAEDLTAHGSQTLSITELAIPYLVSPSAV</sequence>
<evidence type="ECO:0000313" key="4">
    <source>
        <dbReference type="Proteomes" id="UP000002058"/>
    </source>
</evidence>
<dbReference type="VEuPathDB" id="FungiDB:UREG_05642"/>
<dbReference type="Gene3D" id="6.10.280.230">
    <property type="match status" value="1"/>
</dbReference>
<evidence type="ECO:0008006" key="5">
    <source>
        <dbReference type="Google" id="ProtNLM"/>
    </source>
</evidence>
<keyword evidence="2" id="KW-0802">TPR repeat</keyword>
<dbReference type="PANTHER" id="PTHR10130">
    <property type="entry name" value="PEROXISOMAL TARGETING SIGNAL 1 RECEPTOR PEX5"/>
    <property type="match status" value="1"/>
</dbReference>
<dbReference type="GO" id="GO:0016560">
    <property type="term" value="P:protein import into peroxisome matrix, docking"/>
    <property type="evidence" value="ECO:0007669"/>
    <property type="project" value="TreeGrafter"/>
</dbReference>
<keyword evidence="1" id="KW-0677">Repeat</keyword>
<organism evidence="3 4">
    <name type="scientific">Uncinocarpus reesii (strain UAMH 1704)</name>
    <dbReference type="NCBI Taxonomy" id="336963"/>
    <lineage>
        <taxon>Eukaryota</taxon>
        <taxon>Fungi</taxon>
        <taxon>Dikarya</taxon>
        <taxon>Ascomycota</taxon>
        <taxon>Pezizomycotina</taxon>
        <taxon>Eurotiomycetes</taxon>
        <taxon>Eurotiomycetidae</taxon>
        <taxon>Onygenales</taxon>
        <taxon>Onygenaceae</taxon>
        <taxon>Uncinocarpus</taxon>
    </lineage>
</organism>
<dbReference type="GeneID" id="8441148"/>
<dbReference type="InParanoid" id="C4JT53"/>
<dbReference type="GO" id="GO:0005052">
    <property type="term" value="F:peroxisome matrix targeting signal-1 binding"/>
    <property type="evidence" value="ECO:0007669"/>
    <property type="project" value="TreeGrafter"/>
</dbReference>
<proteinExistence type="predicted"/>
<dbReference type="EMBL" id="CH476617">
    <property type="protein sequence ID" value="EEP80800.1"/>
    <property type="molecule type" value="Genomic_DNA"/>
</dbReference>
<evidence type="ECO:0000313" key="3">
    <source>
        <dbReference type="EMBL" id="EEP80800.1"/>
    </source>
</evidence>
<dbReference type="OMA" id="DHHWDEM"/>
<name>C4JT53_UNCRE</name>
<dbReference type="AlphaFoldDB" id="C4JT53"/>
<gene>
    <name evidence="3" type="ORF">UREG_05642</name>
</gene>
<dbReference type="GO" id="GO:0005778">
    <property type="term" value="C:peroxisomal membrane"/>
    <property type="evidence" value="ECO:0007669"/>
    <property type="project" value="TreeGrafter"/>
</dbReference>
<dbReference type="OrthoDB" id="5407351at2759"/>
<dbReference type="KEGG" id="ure:UREG_05642"/>
<accession>C4JT53</accession>
<dbReference type="PANTHER" id="PTHR10130:SF4">
    <property type="entry name" value="MICROBODY (PEROXISOME) BIOGENESIS PROTEIN PEROXIN 20 (EUROFUNG)"/>
    <property type="match status" value="1"/>
</dbReference>
<dbReference type="RefSeq" id="XP_002584953.1">
    <property type="nucleotide sequence ID" value="XM_002584907.1"/>
</dbReference>